<sequence length="301" mass="33070">MPELPEVETVRRGLQPVMEGFRIVKMEVRRKDLRFPFQRDFVARLAGQTVTGLGRRAKYLLADLASGDVLLMHLGMSGSFRVVKDDDASAPGQFHHARAKDGAHDHVVFHMSSGASVVFNDPRRFGYMRVIARNAIDEEPLLSGLGPEPLGNEFDAAMLARSCANRKTSLKAALLDQRVVAGLGNIYVCEALFRAHLSPRRLAATLATKAGQRKGVAGGEPTDHAKRLVTAIHAVLNQAIKAGGSSLRDHRQTSGELGYFQHSFQVYDREGEKCQTAGCSGIVKRFTQNGRSTFWCPKCQK</sequence>
<dbReference type="EMBL" id="LT670818">
    <property type="protein sequence ID" value="SHG33122.1"/>
    <property type="molecule type" value="Genomic_DNA"/>
</dbReference>
<dbReference type="GO" id="GO:0006284">
    <property type="term" value="P:base-excision repair"/>
    <property type="evidence" value="ECO:0007669"/>
    <property type="project" value="InterPro"/>
</dbReference>
<proteinExistence type="inferred from homology"/>
<dbReference type="InterPro" id="IPR020629">
    <property type="entry name" value="FPG_Glyclase"/>
</dbReference>
<dbReference type="InterPro" id="IPR000214">
    <property type="entry name" value="Znf_DNA_glyclase/AP_lyase"/>
</dbReference>
<evidence type="ECO:0000256" key="10">
    <source>
        <dbReference type="ARBA" id="ARBA00023204"/>
    </source>
</evidence>
<dbReference type="GO" id="GO:0008270">
    <property type="term" value="F:zinc ion binding"/>
    <property type="evidence" value="ECO:0007669"/>
    <property type="project" value="UniProtKB-UniRule"/>
</dbReference>
<feature type="binding site" evidence="15">
    <location>
        <position position="166"/>
    </location>
    <ligand>
        <name>DNA</name>
        <dbReference type="ChEBI" id="CHEBI:16991"/>
    </ligand>
</feature>
<dbReference type="Pfam" id="PF06831">
    <property type="entry name" value="H2TH"/>
    <property type="match status" value="1"/>
</dbReference>
<dbReference type="PANTHER" id="PTHR22993">
    <property type="entry name" value="FORMAMIDOPYRIMIDINE-DNA GLYCOSYLASE"/>
    <property type="match status" value="1"/>
</dbReference>
<dbReference type="RefSeq" id="WP_079565718.1">
    <property type="nucleotide sequence ID" value="NZ_LT670818.1"/>
</dbReference>
<dbReference type="InterPro" id="IPR015887">
    <property type="entry name" value="DNA_glyclase_Znf_dom_DNA_BS"/>
</dbReference>
<protein>
    <recommendedName>
        <fullName evidence="15">Formamidopyrimidine-DNA glycosylase</fullName>
        <shortName evidence="15">Fapy-DNA glycosylase</shortName>
        <ecNumber evidence="15">3.2.2.23</ecNumber>
    </recommendedName>
    <alternativeName>
        <fullName evidence="15">DNA-(apurinic or apyrimidinic site) lyase MutM</fullName>
        <shortName evidence="15">AP lyase MutM</shortName>
        <ecNumber evidence="15">4.2.99.18</ecNumber>
    </alternativeName>
</protein>
<organism evidence="18 19">
    <name type="scientific">Bradyrhizobium erythrophlei</name>
    <dbReference type="NCBI Taxonomy" id="1437360"/>
    <lineage>
        <taxon>Bacteria</taxon>
        <taxon>Pseudomonadati</taxon>
        <taxon>Pseudomonadota</taxon>
        <taxon>Alphaproteobacteria</taxon>
        <taxon>Hyphomicrobiales</taxon>
        <taxon>Nitrobacteraceae</taxon>
        <taxon>Bradyrhizobium</taxon>
    </lineage>
</organism>
<feature type="active site" description="Proton donor; for delta-elimination activity" evidence="15">
    <location>
        <position position="291"/>
    </location>
</feature>
<dbReference type="CDD" id="cd08966">
    <property type="entry name" value="EcFpg-like_N"/>
    <property type="match status" value="1"/>
</dbReference>
<dbReference type="GO" id="GO:0034039">
    <property type="term" value="F:8-oxo-7,8-dihydroguanine DNA N-glycosylase activity"/>
    <property type="evidence" value="ECO:0007669"/>
    <property type="project" value="TreeGrafter"/>
</dbReference>
<dbReference type="SMART" id="SM01232">
    <property type="entry name" value="H2TH"/>
    <property type="match status" value="1"/>
</dbReference>
<comment type="cofactor">
    <cofactor evidence="15">
        <name>Zn(2+)</name>
        <dbReference type="ChEBI" id="CHEBI:29105"/>
    </cofactor>
    <text evidence="15">Binds 1 zinc ion per subunit.</text>
</comment>
<feature type="binding site" evidence="15">
    <location>
        <position position="123"/>
    </location>
    <ligand>
        <name>DNA</name>
        <dbReference type="ChEBI" id="CHEBI:16991"/>
    </ligand>
</feature>
<dbReference type="InterPro" id="IPR012319">
    <property type="entry name" value="FPG_cat"/>
</dbReference>
<keyword evidence="8 15" id="KW-0862">Zinc</keyword>
<dbReference type="SUPFAM" id="SSF46946">
    <property type="entry name" value="S13-like H2TH domain"/>
    <property type="match status" value="1"/>
</dbReference>
<dbReference type="InterPro" id="IPR015886">
    <property type="entry name" value="H2TH_FPG"/>
</dbReference>
<keyword evidence="9 15" id="KW-0238">DNA-binding</keyword>
<comment type="similarity">
    <text evidence="2 15">Belongs to the FPG family.</text>
</comment>
<dbReference type="NCBIfam" id="TIGR00577">
    <property type="entry name" value="fpg"/>
    <property type="match status" value="1"/>
</dbReference>
<dbReference type="PANTHER" id="PTHR22993:SF9">
    <property type="entry name" value="FORMAMIDOPYRIMIDINE-DNA GLYCOSYLASE"/>
    <property type="match status" value="1"/>
</dbReference>
<evidence type="ECO:0000256" key="14">
    <source>
        <dbReference type="ARBA" id="ARBA00044632"/>
    </source>
</evidence>
<evidence type="ECO:0000256" key="11">
    <source>
        <dbReference type="ARBA" id="ARBA00023239"/>
    </source>
</evidence>
<keyword evidence="7 15" id="KW-0378">Hydrolase</keyword>
<keyword evidence="6 15" id="KW-0863">Zinc-finger</keyword>
<dbReference type="EC" id="3.2.2.23" evidence="15"/>
<keyword evidence="4 15" id="KW-0479">Metal-binding</keyword>
<keyword evidence="13 15" id="KW-0326">Glycosidase</keyword>
<dbReference type="SUPFAM" id="SSF57716">
    <property type="entry name" value="Glucocorticoid receptor-like (DNA-binding domain)"/>
    <property type="match status" value="1"/>
</dbReference>
<dbReference type="InterPro" id="IPR010663">
    <property type="entry name" value="Znf_FPG/IleRS"/>
</dbReference>
<evidence type="ECO:0000256" key="4">
    <source>
        <dbReference type="ARBA" id="ARBA00022723"/>
    </source>
</evidence>
<evidence type="ECO:0000256" key="3">
    <source>
        <dbReference type="ARBA" id="ARBA00011245"/>
    </source>
</evidence>
<dbReference type="InterPro" id="IPR035937">
    <property type="entry name" value="FPG_N"/>
</dbReference>
<dbReference type="Proteomes" id="UP000190675">
    <property type="component" value="Chromosome I"/>
</dbReference>
<dbReference type="SMART" id="SM00898">
    <property type="entry name" value="Fapy_DNA_glyco"/>
    <property type="match status" value="1"/>
</dbReference>
<evidence type="ECO:0000256" key="8">
    <source>
        <dbReference type="ARBA" id="ARBA00022833"/>
    </source>
</evidence>
<evidence type="ECO:0000256" key="6">
    <source>
        <dbReference type="ARBA" id="ARBA00022771"/>
    </source>
</evidence>
<evidence type="ECO:0000256" key="5">
    <source>
        <dbReference type="ARBA" id="ARBA00022763"/>
    </source>
</evidence>
<feature type="domain" description="FPG-type" evidence="16">
    <location>
        <begin position="265"/>
        <end position="301"/>
    </location>
</feature>
<keyword evidence="11 15" id="KW-0456">Lyase</keyword>
<keyword evidence="5 15" id="KW-0227">DNA damage</keyword>
<accession>A0A1M5IXS2</accession>
<comment type="catalytic activity">
    <reaction evidence="14 15">
        <text>2'-deoxyribonucleotide-(2'-deoxyribose 5'-phosphate)-2'-deoxyribonucleotide-DNA = a 3'-end 2'-deoxyribonucleotide-(2,3-dehydro-2,3-deoxyribose 5'-phosphate)-DNA + a 5'-end 5'-phospho-2'-deoxyribonucleoside-DNA + H(+)</text>
        <dbReference type="Rhea" id="RHEA:66592"/>
        <dbReference type="Rhea" id="RHEA-COMP:13180"/>
        <dbReference type="Rhea" id="RHEA-COMP:16897"/>
        <dbReference type="Rhea" id="RHEA-COMP:17067"/>
        <dbReference type="ChEBI" id="CHEBI:15378"/>
        <dbReference type="ChEBI" id="CHEBI:136412"/>
        <dbReference type="ChEBI" id="CHEBI:157695"/>
        <dbReference type="ChEBI" id="CHEBI:167181"/>
        <dbReference type="EC" id="4.2.99.18"/>
    </reaction>
</comment>
<dbReference type="GO" id="GO:0003684">
    <property type="term" value="F:damaged DNA binding"/>
    <property type="evidence" value="ECO:0007669"/>
    <property type="project" value="InterPro"/>
</dbReference>
<evidence type="ECO:0000256" key="12">
    <source>
        <dbReference type="ARBA" id="ARBA00023268"/>
    </source>
</evidence>
<dbReference type="Pfam" id="PF01149">
    <property type="entry name" value="Fapy_DNA_glyco"/>
    <property type="match status" value="1"/>
</dbReference>
<feature type="domain" description="Formamidopyrimidine-DNA glycosylase catalytic" evidence="17">
    <location>
        <begin position="2"/>
        <end position="126"/>
    </location>
</feature>
<feature type="active site" description="Schiff-base intermediate with DNA" evidence="15">
    <location>
        <position position="2"/>
    </location>
</feature>
<dbReference type="InterPro" id="IPR010979">
    <property type="entry name" value="Ribosomal_uS13-like_H2TH"/>
</dbReference>
<dbReference type="FunFam" id="3.20.190.10:FF:000001">
    <property type="entry name" value="Formamidopyrimidine-DNA glycosylase"/>
    <property type="match status" value="1"/>
</dbReference>
<name>A0A1M5IXS2_9BRAD</name>
<dbReference type="FunFam" id="1.10.8.50:FF:000003">
    <property type="entry name" value="Formamidopyrimidine-DNA glycosylase"/>
    <property type="match status" value="1"/>
</dbReference>
<dbReference type="OrthoDB" id="9800855at2"/>
<evidence type="ECO:0000256" key="2">
    <source>
        <dbReference type="ARBA" id="ARBA00009409"/>
    </source>
</evidence>
<dbReference type="NCBIfam" id="NF002211">
    <property type="entry name" value="PRK01103.1"/>
    <property type="match status" value="1"/>
</dbReference>
<dbReference type="HAMAP" id="MF_00103">
    <property type="entry name" value="Fapy_DNA_glycosyl"/>
    <property type="match status" value="1"/>
</dbReference>
<feature type="binding site" evidence="15">
    <location>
        <position position="104"/>
    </location>
    <ligand>
        <name>DNA</name>
        <dbReference type="ChEBI" id="CHEBI:16991"/>
    </ligand>
</feature>
<keyword evidence="10 15" id="KW-0234">DNA repair</keyword>
<dbReference type="Pfam" id="PF06827">
    <property type="entry name" value="zf-FPG_IleRS"/>
    <property type="match status" value="1"/>
</dbReference>
<dbReference type="PROSITE" id="PS51068">
    <property type="entry name" value="FPG_CAT"/>
    <property type="match status" value="1"/>
</dbReference>
<feature type="active site" description="Proton donor; for beta-elimination activity" evidence="15">
    <location>
        <position position="58"/>
    </location>
</feature>
<comment type="subunit">
    <text evidence="3 15">Monomer.</text>
</comment>
<dbReference type="EC" id="4.2.99.18" evidence="15"/>
<dbReference type="SUPFAM" id="SSF81624">
    <property type="entry name" value="N-terminal domain of MutM-like DNA repair proteins"/>
    <property type="match status" value="1"/>
</dbReference>
<evidence type="ECO:0000313" key="19">
    <source>
        <dbReference type="Proteomes" id="UP000190675"/>
    </source>
</evidence>
<dbReference type="Gene3D" id="1.10.8.50">
    <property type="match status" value="1"/>
</dbReference>
<dbReference type="Gene3D" id="3.20.190.10">
    <property type="entry name" value="MutM-like, N-terminal"/>
    <property type="match status" value="1"/>
</dbReference>
<reference evidence="18 19" key="1">
    <citation type="submission" date="2016-11" db="EMBL/GenBank/DDBJ databases">
        <authorList>
            <person name="Jaros S."/>
            <person name="Januszkiewicz K."/>
            <person name="Wedrychowicz H."/>
        </authorList>
    </citation>
    <scope>NUCLEOTIDE SEQUENCE [LARGE SCALE GENOMIC DNA]</scope>
    <source>
        <strain evidence="18 19">GAS242</strain>
    </source>
</reference>
<evidence type="ECO:0000256" key="9">
    <source>
        <dbReference type="ARBA" id="ARBA00023125"/>
    </source>
</evidence>
<dbReference type="PROSITE" id="PS01242">
    <property type="entry name" value="ZF_FPG_1"/>
    <property type="match status" value="1"/>
</dbReference>
<evidence type="ECO:0000256" key="13">
    <source>
        <dbReference type="ARBA" id="ARBA00023295"/>
    </source>
</evidence>
<evidence type="ECO:0000256" key="1">
    <source>
        <dbReference type="ARBA" id="ARBA00001668"/>
    </source>
</evidence>
<gene>
    <name evidence="15" type="primary">mutM</name>
    <name evidence="15" type="synonym">fpg</name>
    <name evidence="18" type="ORF">SAMN05444169_1869</name>
</gene>
<comment type="function">
    <text evidence="15">Involved in base excision repair of DNA damaged by oxidation or by mutagenic agents. Acts as DNA glycosylase that recognizes and removes damaged bases. Has a preference for oxidized purines, such as 7,8-dihydro-8-oxoguanine (8-oxoG). Has AP (apurinic/apyrimidinic) lyase activity and introduces nicks in the DNA strand. Cleaves the DNA backbone by beta-delta elimination to generate a single-strand break at the site of the removed base with both 3'- and 5'-phosphates.</text>
</comment>
<evidence type="ECO:0000259" key="16">
    <source>
        <dbReference type="PROSITE" id="PS51066"/>
    </source>
</evidence>
<comment type="catalytic activity">
    <reaction evidence="1 15">
        <text>Hydrolysis of DNA containing ring-opened 7-methylguanine residues, releasing 2,6-diamino-4-hydroxy-5-(N-methyl)formamidopyrimidine.</text>
        <dbReference type="EC" id="3.2.2.23"/>
    </reaction>
</comment>
<evidence type="ECO:0000256" key="7">
    <source>
        <dbReference type="ARBA" id="ARBA00022801"/>
    </source>
</evidence>
<dbReference type="GO" id="GO:0140078">
    <property type="term" value="F:class I DNA-(apurinic or apyrimidinic site) endonuclease activity"/>
    <property type="evidence" value="ECO:0007669"/>
    <property type="project" value="UniProtKB-EC"/>
</dbReference>
<evidence type="ECO:0000256" key="15">
    <source>
        <dbReference type="HAMAP-Rule" id="MF_00103"/>
    </source>
</evidence>
<keyword evidence="12 15" id="KW-0511">Multifunctional enzyme</keyword>
<evidence type="ECO:0000313" key="18">
    <source>
        <dbReference type="EMBL" id="SHG33122.1"/>
    </source>
</evidence>
<feature type="active site" description="Proton donor" evidence="15">
    <location>
        <position position="3"/>
    </location>
</feature>
<dbReference type="PROSITE" id="PS51066">
    <property type="entry name" value="ZF_FPG_2"/>
    <property type="match status" value="1"/>
</dbReference>
<dbReference type="AlphaFoldDB" id="A0A1M5IXS2"/>
<evidence type="ECO:0000259" key="17">
    <source>
        <dbReference type="PROSITE" id="PS51068"/>
    </source>
</evidence>